<dbReference type="EMBL" id="VFOZ01000002">
    <property type="protein sequence ID" value="TQL90943.1"/>
    <property type="molecule type" value="Genomic_DNA"/>
</dbReference>
<keyword evidence="6" id="KW-1185">Reference proteome</keyword>
<dbReference type="InterPro" id="IPR051120">
    <property type="entry name" value="ABC_AA/LPS_Transport"/>
</dbReference>
<organism evidence="5 6">
    <name type="scientific">Actinoallomurus bryophytorum</name>
    <dbReference type="NCBI Taxonomy" id="1490222"/>
    <lineage>
        <taxon>Bacteria</taxon>
        <taxon>Bacillati</taxon>
        <taxon>Actinomycetota</taxon>
        <taxon>Actinomycetes</taxon>
        <taxon>Streptosporangiales</taxon>
        <taxon>Thermomonosporaceae</taxon>
        <taxon>Actinoallomurus</taxon>
    </lineage>
</organism>
<dbReference type="PANTHER" id="PTHR45772:SF9">
    <property type="entry name" value="CONSERVED COMPONENT OF ABC TRANSPORTER FOR NATURAL AMINO ACIDS"/>
    <property type="match status" value="1"/>
</dbReference>
<dbReference type="AlphaFoldDB" id="A0A543C1J0"/>
<dbReference type="InterPro" id="IPR032823">
    <property type="entry name" value="BCA_ABC_TP_C"/>
</dbReference>
<feature type="domain" description="ABC transporter" evidence="4">
    <location>
        <begin position="4"/>
        <end position="236"/>
    </location>
</feature>
<gene>
    <name evidence="5" type="ORF">FB559_8262</name>
</gene>
<dbReference type="Pfam" id="PF00005">
    <property type="entry name" value="ABC_tran"/>
    <property type="match status" value="1"/>
</dbReference>
<dbReference type="GO" id="GO:0005886">
    <property type="term" value="C:plasma membrane"/>
    <property type="evidence" value="ECO:0007669"/>
    <property type="project" value="TreeGrafter"/>
</dbReference>
<dbReference type="InterPro" id="IPR003439">
    <property type="entry name" value="ABC_transporter-like_ATP-bd"/>
</dbReference>
<accession>A0A543C1J0</accession>
<evidence type="ECO:0000256" key="1">
    <source>
        <dbReference type="ARBA" id="ARBA00022448"/>
    </source>
</evidence>
<dbReference type="SUPFAM" id="SSF52540">
    <property type="entry name" value="P-loop containing nucleoside triphosphate hydrolases"/>
    <property type="match status" value="1"/>
</dbReference>
<dbReference type="PANTHER" id="PTHR45772">
    <property type="entry name" value="CONSERVED COMPONENT OF ABC TRANSPORTER FOR NATURAL AMINO ACIDS-RELATED"/>
    <property type="match status" value="1"/>
</dbReference>
<evidence type="ECO:0000256" key="3">
    <source>
        <dbReference type="ARBA" id="ARBA00022840"/>
    </source>
</evidence>
<sequence length="239" mass="25965">MSLLRLQEVTVRYGGLLALDKVSLHVDEQEILGLIGPNGAGKSTAFNVIAGTVRTTTGTVRFGERRIDGRSPAVLAREGIARTFQHVGLFESMTVLENVAVAAAVRHRSRRQARRRAFEALAEVGMADDAQRIAGSLPLGHQKLVAIARSIVGDPRLLLLDEMMSGLSDEEIDRTVTVLNRLRRGGLSLVVIEHIMEVIDRLTDRVVVFSSGRVLAEGTSAEIQQDPAVRATYLGEHVA</sequence>
<comment type="caution">
    <text evidence="5">The sequence shown here is derived from an EMBL/GenBank/DDBJ whole genome shotgun (WGS) entry which is preliminary data.</text>
</comment>
<keyword evidence="3 5" id="KW-0067">ATP-binding</keyword>
<dbReference type="SMART" id="SM00382">
    <property type="entry name" value="AAA"/>
    <property type="match status" value="1"/>
</dbReference>
<evidence type="ECO:0000256" key="2">
    <source>
        <dbReference type="ARBA" id="ARBA00022741"/>
    </source>
</evidence>
<reference evidence="5 6" key="1">
    <citation type="submission" date="2019-06" db="EMBL/GenBank/DDBJ databases">
        <title>Sequencing the genomes of 1000 actinobacteria strains.</title>
        <authorList>
            <person name="Klenk H.-P."/>
        </authorList>
    </citation>
    <scope>NUCLEOTIDE SEQUENCE [LARGE SCALE GENOMIC DNA]</scope>
    <source>
        <strain evidence="5 6">DSM 102200</strain>
    </source>
</reference>
<evidence type="ECO:0000313" key="6">
    <source>
        <dbReference type="Proteomes" id="UP000316096"/>
    </source>
</evidence>
<dbReference type="Gene3D" id="3.40.50.300">
    <property type="entry name" value="P-loop containing nucleotide triphosphate hydrolases"/>
    <property type="match status" value="1"/>
</dbReference>
<dbReference type="Pfam" id="PF12399">
    <property type="entry name" value="BCA_ABC_TP_C"/>
    <property type="match status" value="1"/>
</dbReference>
<dbReference type="RefSeq" id="WP_141963307.1">
    <property type="nucleotide sequence ID" value="NZ_VFOZ01000002.1"/>
</dbReference>
<dbReference type="Proteomes" id="UP000316096">
    <property type="component" value="Unassembled WGS sequence"/>
</dbReference>
<dbReference type="GO" id="GO:0016887">
    <property type="term" value="F:ATP hydrolysis activity"/>
    <property type="evidence" value="ECO:0007669"/>
    <property type="project" value="InterPro"/>
</dbReference>
<protein>
    <submittedName>
        <fullName evidence="5">Amino acid/amide ABC transporter ATP-binding protein 1 (HAAT family)</fullName>
    </submittedName>
</protein>
<keyword evidence="2" id="KW-0547">Nucleotide-binding</keyword>
<keyword evidence="1" id="KW-0813">Transport</keyword>
<dbReference type="GO" id="GO:0005524">
    <property type="term" value="F:ATP binding"/>
    <property type="evidence" value="ECO:0007669"/>
    <property type="project" value="UniProtKB-KW"/>
</dbReference>
<evidence type="ECO:0000259" key="4">
    <source>
        <dbReference type="PROSITE" id="PS50893"/>
    </source>
</evidence>
<dbReference type="PROSITE" id="PS50893">
    <property type="entry name" value="ABC_TRANSPORTER_2"/>
    <property type="match status" value="1"/>
</dbReference>
<evidence type="ECO:0000313" key="5">
    <source>
        <dbReference type="EMBL" id="TQL90943.1"/>
    </source>
</evidence>
<dbReference type="OrthoDB" id="9804819at2"/>
<name>A0A543C1J0_9ACTN</name>
<dbReference type="InterPro" id="IPR027417">
    <property type="entry name" value="P-loop_NTPase"/>
</dbReference>
<proteinExistence type="predicted"/>
<dbReference type="InterPro" id="IPR003593">
    <property type="entry name" value="AAA+_ATPase"/>
</dbReference>